<sequence length="280" mass="31357">MASSSRPEDRRLAFANSEPFQTLRNEEDVNLPACISLDSLSLGGVAALNPQTALPKKYRHPQPGERSTYQGAGVVPVARLDDGEIRILLWQPQSGNKKGVRWYDFGGKKEHRSEYTSVCAARKFAKQTYGVFGCNLDLPKDSSEGHLMELYQGLCNLPLMMHTSQEWAKMQLCHDDIRMFYNDIHEYHCYIVLVPHVDAEVLGKISKLVDGGKRVFRWLSRQDVKDEVVAARLHNDSFYEQLEKLAEDMQVRTGQAYGDGHIRNAAGSFSGVTVPAAKGA</sequence>
<evidence type="ECO:0000313" key="1">
    <source>
        <dbReference type="EMBL" id="CAE4615821.1"/>
    </source>
</evidence>
<gene>
    <name evidence="1" type="ORF">AMON00008_LOCUS36084</name>
</gene>
<protein>
    <submittedName>
        <fullName evidence="1">Uncharacterized protein</fullName>
    </submittedName>
</protein>
<reference evidence="1" key="1">
    <citation type="submission" date="2021-01" db="EMBL/GenBank/DDBJ databases">
        <authorList>
            <person name="Corre E."/>
            <person name="Pelletier E."/>
            <person name="Niang G."/>
            <person name="Scheremetjew M."/>
            <person name="Finn R."/>
            <person name="Kale V."/>
            <person name="Holt S."/>
            <person name="Cochrane G."/>
            <person name="Meng A."/>
            <person name="Brown T."/>
            <person name="Cohen L."/>
        </authorList>
    </citation>
    <scope>NUCLEOTIDE SEQUENCE</scope>
    <source>
        <strain evidence="1">CCMP3105</strain>
    </source>
</reference>
<dbReference type="EMBL" id="HBNR01051559">
    <property type="protein sequence ID" value="CAE4615821.1"/>
    <property type="molecule type" value="Transcribed_RNA"/>
</dbReference>
<name>A0A7S4RJ41_9DINO</name>
<dbReference type="AlphaFoldDB" id="A0A7S4RJ41"/>
<accession>A0A7S4RJ41</accession>
<proteinExistence type="predicted"/>
<organism evidence="1">
    <name type="scientific">Alexandrium monilatum</name>
    <dbReference type="NCBI Taxonomy" id="311494"/>
    <lineage>
        <taxon>Eukaryota</taxon>
        <taxon>Sar</taxon>
        <taxon>Alveolata</taxon>
        <taxon>Dinophyceae</taxon>
        <taxon>Gonyaulacales</taxon>
        <taxon>Pyrocystaceae</taxon>
        <taxon>Alexandrium</taxon>
    </lineage>
</organism>